<comment type="similarity">
    <text evidence="1 4">Belongs to the D-isomer specific 2-hydroxyacid dehydrogenase family.</text>
</comment>
<name>A0A926E8M0_9FIRM</name>
<comment type="caution">
    <text evidence="7">The sequence shown here is derived from an EMBL/GenBank/DDBJ whole genome shotgun (WGS) entry which is preliminary data.</text>
</comment>
<dbReference type="PANTHER" id="PTHR43761">
    <property type="entry name" value="D-ISOMER SPECIFIC 2-HYDROXYACID DEHYDROGENASE FAMILY PROTEIN (AFU_ORTHOLOGUE AFUA_1G13630)"/>
    <property type="match status" value="1"/>
</dbReference>
<evidence type="ECO:0000313" key="7">
    <source>
        <dbReference type="EMBL" id="MBC8567536.1"/>
    </source>
</evidence>
<dbReference type="Proteomes" id="UP000610862">
    <property type="component" value="Unassembled WGS sequence"/>
</dbReference>
<dbReference type="SUPFAM" id="SSF52283">
    <property type="entry name" value="Formate/glycerate dehydrogenase catalytic domain-like"/>
    <property type="match status" value="1"/>
</dbReference>
<dbReference type="InterPro" id="IPR006140">
    <property type="entry name" value="D-isomer_DH_NAD-bd"/>
</dbReference>
<sequence>MDIVIFDGYTINPGDLSWDKLENLCDRLTVFDATPMDKALSRIGNSEILMTSKCPITREFMEKCPNLKYIGSTATGYNNIDIAAAADMGIAVTNIPSYSTDAVAQHTIALIMELANNVGLHNQSVQQGQWTDCKYFCYWKKPVNLLTGKSLGIIGYGAIGKKVAEIAKALGMKINIYREDPEGAMKSDFVSLHCPLTEENKRMVSTDFIVNMKPGSVLINTARGGLVDERALADALKSGFLSAAAVDVLETEPPSENCPLIGLENCIITPHMAWSPIEMRQAVIDILADNLKSWLQGGRLNRVE</sequence>
<organism evidence="7 8">
    <name type="scientific">Lentihominibacter hominis</name>
    <dbReference type="NCBI Taxonomy" id="2763645"/>
    <lineage>
        <taxon>Bacteria</taxon>
        <taxon>Bacillati</taxon>
        <taxon>Bacillota</taxon>
        <taxon>Clostridia</taxon>
        <taxon>Peptostreptococcales</taxon>
        <taxon>Anaerovoracaceae</taxon>
        <taxon>Lentihominibacter</taxon>
    </lineage>
</organism>
<keyword evidence="3" id="KW-0520">NAD</keyword>
<evidence type="ECO:0000256" key="4">
    <source>
        <dbReference type="RuleBase" id="RU003719"/>
    </source>
</evidence>
<dbReference type="AlphaFoldDB" id="A0A926E8M0"/>
<evidence type="ECO:0000313" key="8">
    <source>
        <dbReference type="Proteomes" id="UP000610862"/>
    </source>
</evidence>
<gene>
    <name evidence="7" type="ORF">H8692_02015</name>
</gene>
<evidence type="ECO:0000259" key="5">
    <source>
        <dbReference type="Pfam" id="PF00389"/>
    </source>
</evidence>
<dbReference type="Pfam" id="PF00389">
    <property type="entry name" value="2-Hacid_dh"/>
    <property type="match status" value="1"/>
</dbReference>
<dbReference type="Gene3D" id="3.40.50.720">
    <property type="entry name" value="NAD(P)-binding Rossmann-like Domain"/>
    <property type="match status" value="2"/>
</dbReference>
<dbReference type="InterPro" id="IPR036291">
    <property type="entry name" value="NAD(P)-bd_dom_sf"/>
</dbReference>
<evidence type="ECO:0000256" key="3">
    <source>
        <dbReference type="ARBA" id="ARBA00023027"/>
    </source>
</evidence>
<evidence type="ECO:0000256" key="1">
    <source>
        <dbReference type="ARBA" id="ARBA00005854"/>
    </source>
</evidence>
<dbReference type="InterPro" id="IPR029753">
    <property type="entry name" value="D-isomer_DH_CS"/>
</dbReference>
<feature type="domain" description="D-isomer specific 2-hydroxyacid dehydrogenase NAD-binding" evidence="6">
    <location>
        <begin position="108"/>
        <end position="273"/>
    </location>
</feature>
<keyword evidence="2 4" id="KW-0560">Oxidoreductase</keyword>
<dbReference type="EMBL" id="JACRTA010000001">
    <property type="protein sequence ID" value="MBC8567536.1"/>
    <property type="molecule type" value="Genomic_DNA"/>
</dbReference>
<dbReference type="RefSeq" id="WP_187524886.1">
    <property type="nucleotide sequence ID" value="NZ_JACRTA010000001.1"/>
</dbReference>
<dbReference type="GO" id="GO:0016616">
    <property type="term" value="F:oxidoreductase activity, acting on the CH-OH group of donors, NAD or NADP as acceptor"/>
    <property type="evidence" value="ECO:0007669"/>
    <property type="project" value="InterPro"/>
</dbReference>
<dbReference type="GO" id="GO:0051287">
    <property type="term" value="F:NAD binding"/>
    <property type="evidence" value="ECO:0007669"/>
    <property type="project" value="InterPro"/>
</dbReference>
<proteinExistence type="inferred from homology"/>
<feature type="domain" description="D-isomer specific 2-hydroxyacid dehydrogenase catalytic" evidence="5">
    <location>
        <begin position="24"/>
        <end position="302"/>
    </location>
</feature>
<dbReference type="CDD" id="cd12162">
    <property type="entry name" value="2-Hacid_dh_4"/>
    <property type="match status" value="1"/>
</dbReference>
<dbReference type="InterPro" id="IPR006139">
    <property type="entry name" value="D-isomer_2_OHA_DH_cat_dom"/>
</dbReference>
<keyword evidence="8" id="KW-1185">Reference proteome</keyword>
<evidence type="ECO:0000259" key="6">
    <source>
        <dbReference type="Pfam" id="PF02826"/>
    </source>
</evidence>
<dbReference type="SUPFAM" id="SSF51735">
    <property type="entry name" value="NAD(P)-binding Rossmann-fold domains"/>
    <property type="match status" value="1"/>
</dbReference>
<dbReference type="InterPro" id="IPR050418">
    <property type="entry name" value="D-iso_2-hydroxyacid_DH_PdxB"/>
</dbReference>
<dbReference type="PROSITE" id="PS00671">
    <property type="entry name" value="D_2_HYDROXYACID_DH_3"/>
    <property type="match status" value="1"/>
</dbReference>
<dbReference type="PANTHER" id="PTHR43761:SF1">
    <property type="entry name" value="D-ISOMER SPECIFIC 2-HYDROXYACID DEHYDROGENASE CATALYTIC DOMAIN-CONTAINING PROTEIN-RELATED"/>
    <property type="match status" value="1"/>
</dbReference>
<dbReference type="Pfam" id="PF02826">
    <property type="entry name" value="2-Hacid_dh_C"/>
    <property type="match status" value="1"/>
</dbReference>
<reference evidence="7" key="1">
    <citation type="submission" date="2020-08" db="EMBL/GenBank/DDBJ databases">
        <title>Genome public.</title>
        <authorList>
            <person name="Liu C."/>
            <person name="Sun Q."/>
        </authorList>
    </citation>
    <scope>NUCLEOTIDE SEQUENCE</scope>
    <source>
        <strain evidence="7">NSJ-24</strain>
    </source>
</reference>
<protein>
    <submittedName>
        <fullName evidence="7">D-2-hydroxyacid dehydrogenase</fullName>
    </submittedName>
</protein>
<evidence type="ECO:0000256" key="2">
    <source>
        <dbReference type="ARBA" id="ARBA00023002"/>
    </source>
</evidence>
<accession>A0A926E8M0</accession>